<dbReference type="AlphaFoldDB" id="A0ABD3DZT4"/>
<comment type="caution">
    <text evidence="2">The sequence shown here is derived from an EMBL/GenBank/DDBJ whole genome shotgun (WGS) entry which is preliminary data.</text>
</comment>
<dbReference type="Proteomes" id="UP001632038">
    <property type="component" value="Unassembled WGS sequence"/>
</dbReference>
<protein>
    <submittedName>
        <fullName evidence="2">Uncharacterized protein</fullName>
    </submittedName>
</protein>
<dbReference type="PANTHER" id="PTHR47718">
    <property type="entry name" value="OS01G0519700 PROTEIN"/>
    <property type="match status" value="1"/>
</dbReference>
<evidence type="ECO:0000313" key="2">
    <source>
        <dbReference type="EMBL" id="KAL3646331.1"/>
    </source>
</evidence>
<feature type="region of interest" description="Disordered" evidence="1">
    <location>
        <begin position="50"/>
        <end position="74"/>
    </location>
</feature>
<keyword evidence="3" id="KW-1185">Reference proteome</keyword>
<accession>A0ABD3DZT4</accession>
<evidence type="ECO:0000256" key="1">
    <source>
        <dbReference type="SAM" id="MobiDB-lite"/>
    </source>
</evidence>
<organism evidence="2 3">
    <name type="scientific">Castilleja foliolosa</name>
    <dbReference type="NCBI Taxonomy" id="1961234"/>
    <lineage>
        <taxon>Eukaryota</taxon>
        <taxon>Viridiplantae</taxon>
        <taxon>Streptophyta</taxon>
        <taxon>Embryophyta</taxon>
        <taxon>Tracheophyta</taxon>
        <taxon>Spermatophyta</taxon>
        <taxon>Magnoliopsida</taxon>
        <taxon>eudicotyledons</taxon>
        <taxon>Gunneridae</taxon>
        <taxon>Pentapetalae</taxon>
        <taxon>asterids</taxon>
        <taxon>lamiids</taxon>
        <taxon>Lamiales</taxon>
        <taxon>Orobanchaceae</taxon>
        <taxon>Pedicularideae</taxon>
        <taxon>Castillejinae</taxon>
        <taxon>Castilleja</taxon>
    </lineage>
</organism>
<name>A0ABD3DZT4_9LAMI</name>
<gene>
    <name evidence="2" type="ORF">CASFOL_011511</name>
</gene>
<dbReference type="EMBL" id="JAVIJP010000013">
    <property type="protein sequence ID" value="KAL3646331.1"/>
    <property type="molecule type" value="Genomic_DNA"/>
</dbReference>
<reference evidence="3" key="1">
    <citation type="journal article" date="2024" name="IScience">
        <title>Strigolactones Initiate the Formation of Haustorium-like Structures in Castilleja.</title>
        <authorList>
            <person name="Buerger M."/>
            <person name="Peterson D."/>
            <person name="Chory J."/>
        </authorList>
    </citation>
    <scope>NUCLEOTIDE SEQUENCE [LARGE SCALE GENOMIC DNA]</scope>
</reference>
<dbReference type="PANTHER" id="PTHR47718:SF17">
    <property type="entry name" value="PROTEIN FAR1-RELATED SEQUENCE 5-LIKE"/>
    <property type="match status" value="1"/>
</dbReference>
<proteinExistence type="predicted"/>
<sequence>MSGCSNEGQFEECWSSMISTYCLQDNSWFRRLYDIREKWSTAFNKDSSLPARLRRKEAKAPTIPLGSKRSQPPA</sequence>
<evidence type="ECO:0000313" key="3">
    <source>
        <dbReference type="Proteomes" id="UP001632038"/>
    </source>
</evidence>